<comment type="caution">
    <text evidence="1">The sequence shown here is derived from an EMBL/GenBank/DDBJ whole genome shotgun (WGS) entry which is preliminary data.</text>
</comment>
<proteinExistence type="predicted"/>
<organism evidence="1 2">
    <name type="scientific">Faecalicatena acetigenes</name>
    <dbReference type="NCBI Taxonomy" id="2981790"/>
    <lineage>
        <taxon>Bacteria</taxon>
        <taxon>Bacillati</taxon>
        <taxon>Bacillota</taxon>
        <taxon>Clostridia</taxon>
        <taxon>Lachnospirales</taxon>
        <taxon>Lachnospiraceae</taxon>
        <taxon>Faecalicatena</taxon>
    </lineage>
</organism>
<dbReference type="RefSeq" id="WP_267304060.1">
    <property type="nucleotide sequence ID" value="NZ_JAOQJX010000009.1"/>
</dbReference>
<reference evidence="1 2" key="1">
    <citation type="journal article" date="2021" name="ISME Commun">
        <title>Automated analysis of genomic sequences facilitates high-throughput and comprehensive description of bacteria.</title>
        <authorList>
            <person name="Hitch T.C.A."/>
        </authorList>
    </citation>
    <scope>NUCLEOTIDE SEQUENCE [LARGE SCALE GENOMIC DNA]</scope>
    <source>
        <strain evidence="1 2">H2_18</strain>
    </source>
</reference>
<name>A0ABT2TB37_9FIRM</name>
<dbReference type="Proteomes" id="UP001652394">
    <property type="component" value="Unassembled WGS sequence"/>
</dbReference>
<evidence type="ECO:0000313" key="2">
    <source>
        <dbReference type="Proteomes" id="UP001652394"/>
    </source>
</evidence>
<gene>
    <name evidence="1" type="ORF">OCV51_07525</name>
</gene>
<dbReference type="EMBL" id="JAOQJX010000009">
    <property type="protein sequence ID" value="MCU6747505.1"/>
    <property type="molecule type" value="Genomic_DNA"/>
</dbReference>
<accession>A0ABT2TB37</accession>
<evidence type="ECO:0000313" key="1">
    <source>
        <dbReference type="EMBL" id="MCU6747505.1"/>
    </source>
</evidence>
<keyword evidence="2" id="KW-1185">Reference proteome</keyword>
<sequence>MKEIKVEWCKNFIKAFFRKHIPEGGGVYTECFLEKLDCFVS</sequence>
<protein>
    <submittedName>
        <fullName evidence="1">Uncharacterized protein</fullName>
    </submittedName>
</protein>